<comment type="caution">
    <text evidence="1">The sequence shown here is derived from an EMBL/GenBank/DDBJ whole genome shotgun (WGS) entry which is preliminary data.</text>
</comment>
<organism evidence="1 2">
    <name type="scientific">Smallanthus sonchifolius</name>
    <dbReference type="NCBI Taxonomy" id="185202"/>
    <lineage>
        <taxon>Eukaryota</taxon>
        <taxon>Viridiplantae</taxon>
        <taxon>Streptophyta</taxon>
        <taxon>Embryophyta</taxon>
        <taxon>Tracheophyta</taxon>
        <taxon>Spermatophyta</taxon>
        <taxon>Magnoliopsida</taxon>
        <taxon>eudicotyledons</taxon>
        <taxon>Gunneridae</taxon>
        <taxon>Pentapetalae</taxon>
        <taxon>asterids</taxon>
        <taxon>campanulids</taxon>
        <taxon>Asterales</taxon>
        <taxon>Asteraceae</taxon>
        <taxon>Asteroideae</taxon>
        <taxon>Heliantheae alliance</taxon>
        <taxon>Millerieae</taxon>
        <taxon>Smallanthus</taxon>
    </lineage>
</organism>
<evidence type="ECO:0000313" key="2">
    <source>
        <dbReference type="Proteomes" id="UP001056120"/>
    </source>
</evidence>
<reference evidence="1 2" key="2">
    <citation type="journal article" date="2022" name="Mol. Ecol. Resour.">
        <title>The genomes of chicory, endive, great burdock and yacon provide insights into Asteraceae paleo-polyploidization history and plant inulin production.</title>
        <authorList>
            <person name="Fan W."/>
            <person name="Wang S."/>
            <person name="Wang H."/>
            <person name="Wang A."/>
            <person name="Jiang F."/>
            <person name="Liu H."/>
            <person name="Zhao H."/>
            <person name="Xu D."/>
            <person name="Zhang Y."/>
        </authorList>
    </citation>
    <scope>NUCLEOTIDE SEQUENCE [LARGE SCALE GENOMIC DNA]</scope>
    <source>
        <strain evidence="2">cv. Yunnan</strain>
        <tissue evidence="1">Leaves</tissue>
    </source>
</reference>
<name>A0ACB9FQX4_9ASTR</name>
<reference evidence="2" key="1">
    <citation type="journal article" date="2022" name="Mol. Ecol. Resour.">
        <title>The genomes of chicory, endive, great burdock and yacon provide insights into Asteraceae palaeo-polyploidization history and plant inulin production.</title>
        <authorList>
            <person name="Fan W."/>
            <person name="Wang S."/>
            <person name="Wang H."/>
            <person name="Wang A."/>
            <person name="Jiang F."/>
            <person name="Liu H."/>
            <person name="Zhao H."/>
            <person name="Xu D."/>
            <person name="Zhang Y."/>
        </authorList>
    </citation>
    <scope>NUCLEOTIDE SEQUENCE [LARGE SCALE GENOMIC DNA]</scope>
    <source>
        <strain evidence="2">cv. Yunnan</strain>
    </source>
</reference>
<gene>
    <name evidence="1" type="ORF">L1987_47760</name>
</gene>
<sequence length="1242" mass="135286">MPRDGSGVGEGSARGKSVVAQATRVDGNNEHFLVPNAPKKVAPGFNYSRAIQGGKNSPRQQPSQAPQVAKPRVTCVTTRPLACPDLGADTADCYNDKGVDSANRFSVLDILNSIKFNKLITGQDDLYPPDQGLADSREVEVNLLNSNGFYGITDAQKQVILNCMRDFKYVQAEAVEKWSQGEWDFFADKCMELGLDPENNILYPEEDTEIVDVEDVDGFDSGHAVSHLKKLGVYVDPVVSKAPNHNDGEQFGGFGLFPEKAEKFERFAGHWQLEWGLFFRCNLAHKDHSSLHLAGGLVDLVGAQVYSLHLYGYFLGTSMDYKVVSRCLHRLWSLYDLDDITKSPAASPPNAAPSSESDPATVGVSAPHSVSKARALEGVSDGFTTVNRRKKMGTLNLQRKKHNPVRVKIPSQQFAPVRSNGSQYPAGISGIHKTPGTTRDVNKSGVNKPPTVVLNASKKVSKGFNFTRAVQGDVGSKRQQPAPVAMSSKSAAIPKPADLVSSNRFSVLDIPNSIKYNKLIGILDDLYPPDQGLEEGMDLEINKANCSNKFVCQLNREHVDGSRILPESILSPSKQAGESSRGKFYGIPDKQKKDIANRLKDSGSIKADIVDQWCPGQWDYFNDLCTLMGLDPDYCIEDVDSDTENGTSQFLSGLLNSGARSPPFNWKASFYLNPDVAVRMHLYFEPEVGLNLWNIWSCVLLLLDLSSHQLRAQIAWSPVPPRDPVLPSDGGRITRGQIAVRKVSLSKIVENPSNIEDSNQVSVPLHSSIGKSSHRMSSYGWSKSFGALRGKGIGANRSEKGPSRYSSLLSELKVNEFVHETTKLVDCRMGVDNSSKLGLNPSSEGATDDGGSDPSPAVDTLVVDTEMEGLKHPSIPADVQVTDTAYGMFSPRKDSNDVQSIIWDSTNGHFSLSDSISGNDKWINCPPVVGNPGAPTRDSEGFTLVQRRKNKGAIKIQSKKQKPVVIRAAHVQCKAAPTSHVQAHKGSGQNAPDKPSAAPHSAANKGAPNSTCGSSTGGNLPFKGFNFSRAVNGNGGKNSDRNVPSPTATTSPKPILQDNSNRFSVLDIPSSIMCNRLVDDSSDLYPHGMEDDGTENMGIIQYAPKENLICQVNREYMEGVRILPVSIMSPPKPSYNQVANDICMQDPVVQEKDYGITDAQKNAIYNSLRGPSNAVRAVDMAEWEPGEHEYFEDQVKFLNMDMDFCVEDVESDEESGTAKFFSGMLKSGVPKVPVITMPSPFK</sequence>
<dbReference type="Proteomes" id="UP001056120">
    <property type="component" value="Linkage Group LG16"/>
</dbReference>
<accession>A0ACB9FQX4</accession>
<dbReference type="EMBL" id="CM042033">
    <property type="protein sequence ID" value="KAI3773236.1"/>
    <property type="molecule type" value="Genomic_DNA"/>
</dbReference>
<protein>
    <submittedName>
        <fullName evidence="1">Uncharacterized protein</fullName>
    </submittedName>
</protein>
<proteinExistence type="predicted"/>
<evidence type="ECO:0000313" key="1">
    <source>
        <dbReference type="EMBL" id="KAI3773236.1"/>
    </source>
</evidence>
<keyword evidence="2" id="KW-1185">Reference proteome</keyword>